<dbReference type="InterPro" id="IPR000531">
    <property type="entry name" value="Beta-barrel_TonB"/>
</dbReference>
<evidence type="ECO:0000256" key="3">
    <source>
        <dbReference type="ARBA" id="ARBA00022452"/>
    </source>
</evidence>
<gene>
    <name evidence="15" type="ORF">SCH01S_23_00370</name>
</gene>
<evidence type="ECO:0000256" key="12">
    <source>
        <dbReference type="RuleBase" id="RU003357"/>
    </source>
</evidence>
<dbReference type="GO" id="GO:0009279">
    <property type="term" value="C:cell outer membrane"/>
    <property type="evidence" value="ECO:0007669"/>
    <property type="project" value="UniProtKB-SubCell"/>
</dbReference>
<dbReference type="InterPro" id="IPR036942">
    <property type="entry name" value="Beta-barrel_TonB_sf"/>
</dbReference>
<evidence type="ECO:0000256" key="1">
    <source>
        <dbReference type="ARBA" id="ARBA00004571"/>
    </source>
</evidence>
<dbReference type="PANTHER" id="PTHR32552">
    <property type="entry name" value="FERRICHROME IRON RECEPTOR-RELATED"/>
    <property type="match status" value="1"/>
</dbReference>
<dbReference type="PANTHER" id="PTHR32552:SF81">
    <property type="entry name" value="TONB-DEPENDENT OUTER MEMBRANE RECEPTOR"/>
    <property type="match status" value="1"/>
</dbReference>
<evidence type="ECO:0000256" key="9">
    <source>
        <dbReference type="ARBA" id="ARBA00023136"/>
    </source>
</evidence>
<evidence type="ECO:0000256" key="11">
    <source>
        <dbReference type="PROSITE-ProRule" id="PRU01360"/>
    </source>
</evidence>
<keyword evidence="7" id="KW-0406">Ion transport</keyword>
<comment type="caution">
    <text evidence="15">The sequence shown here is derived from an EMBL/GenBank/DDBJ whole genome shotgun (WGS) entry which is preliminary data.</text>
</comment>
<organism evidence="15 16">
    <name type="scientific">Sphingomonas changbaiensis NBRC 104936</name>
    <dbReference type="NCBI Taxonomy" id="1219043"/>
    <lineage>
        <taxon>Bacteria</taxon>
        <taxon>Pseudomonadati</taxon>
        <taxon>Pseudomonadota</taxon>
        <taxon>Alphaproteobacteria</taxon>
        <taxon>Sphingomonadales</taxon>
        <taxon>Sphingomonadaceae</taxon>
        <taxon>Sphingomonas</taxon>
    </lineage>
</organism>
<evidence type="ECO:0000259" key="14">
    <source>
        <dbReference type="Pfam" id="PF07715"/>
    </source>
</evidence>
<dbReference type="InterPro" id="IPR012910">
    <property type="entry name" value="Plug_dom"/>
</dbReference>
<accession>A0A0E9MN83</accession>
<feature type="domain" description="TonB-dependent receptor-like beta-barrel" evidence="13">
    <location>
        <begin position="379"/>
        <end position="968"/>
    </location>
</feature>
<dbReference type="Pfam" id="PF00593">
    <property type="entry name" value="TonB_dep_Rec_b-barrel"/>
    <property type="match status" value="1"/>
</dbReference>
<sequence>MIRLEETQQCVRGRYGSYWGGMHMTRKFDLLGATALALLAAVPAAAQDAGASPPQGAATSAAATDQGIGDIIVTAQRQSEALQSVPIAVSAFSSDSLRQQQINSTSDLQLSLPNITYTKSNFTSSSSFNIRGIGDLCVGVTCDAATAVHVNDVPVLGSPIFQNEFFDVERIEVLRGPQGTLFGRNATGGVINFITAKPDLTGIHASGEVEYGNYQSVRVKGMFNLPLTETIGVRVAGYYLNRDGFTKNLFNNQRIDGRDQYDIRGSIRWEPSADTTLDIVGHYFRENDDRSRIQKQLCHRDPTGILGCLPDRLGFEQLNGDATLASILTSSEFLRLRGSTAPLAPFALGSVYQTDGDVYTGYVNPANVRTVNIDSLPRFRTNEKQVLLNFNQAIGSLNLKLDGGYTEGSTDSTVDYNIGIERSYANNPGLNAFNAFAGAGLLGPGYLAVRNALIPNGPSSLCQSTAEETGTGVFGGHKVCAPTSLDFDRSDAHGHQWFGEGILTSKFSGPLNFLIGAGYLDYTVKDNSYYVNSFGLDYAAGLLGGGAGYLATPFYRNQSLVYHLKSYGIFGEAYYDVTDRLKLTAGLRYNHDDKHVVARTTLLNCPVPLSTTDAYSAPSFACFDADPSITGNQPLAINNVKFGRLTGRAVLDWQITDRNLLYFSYSRGYKSGGINPPLSPVTAVPVSFGPETVNAFEIGSKNTFLDGTVRLNFTAFYYQYKQLQLSRIVARTSVNDNVNADIYGLEAEAIIHPMRSVLANLGFSYLHTRVSADKFLVNPQDVSGGRADAVIIKDLTNASNCAVVSNSGNPAVSNGFVNNVNAGINAGAFSAPAFGGLGPNTGLQGTTPIPGTNTTGAFSVCSLLAGVAAATPAAAVTVLEAGVPVNIRGNQLPQSPQYKFSAGLQYTAYFANDWTLVPRIDLTYTGGYYGSIFNQPINRIQGYEVVNAQIQLNGPDDRYFVRAFVQNLTKNNAITGLYVTDQSSGLFTNAFTLEPRRYGIAAGFRF</sequence>
<dbReference type="EMBL" id="BBWU01000023">
    <property type="protein sequence ID" value="GAO38994.1"/>
    <property type="molecule type" value="Genomic_DNA"/>
</dbReference>
<evidence type="ECO:0000256" key="7">
    <source>
        <dbReference type="ARBA" id="ARBA00023065"/>
    </source>
</evidence>
<evidence type="ECO:0000313" key="16">
    <source>
        <dbReference type="Proteomes" id="UP000033202"/>
    </source>
</evidence>
<evidence type="ECO:0000256" key="6">
    <source>
        <dbReference type="ARBA" id="ARBA00023004"/>
    </source>
</evidence>
<evidence type="ECO:0000256" key="10">
    <source>
        <dbReference type="ARBA" id="ARBA00023237"/>
    </source>
</evidence>
<keyword evidence="16" id="KW-1185">Reference proteome</keyword>
<evidence type="ECO:0000256" key="4">
    <source>
        <dbReference type="ARBA" id="ARBA00022496"/>
    </source>
</evidence>
<keyword evidence="8 12" id="KW-0798">TonB box</keyword>
<dbReference type="STRING" id="1219043.SCH01S_23_00370"/>
<evidence type="ECO:0000313" key="15">
    <source>
        <dbReference type="EMBL" id="GAO38994.1"/>
    </source>
</evidence>
<feature type="domain" description="TonB-dependent receptor plug" evidence="14">
    <location>
        <begin position="82"/>
        <end position="190"/>
    </location>
</feature>
<evidence type="ECO:0000256" key="8">
    <source>
        <dbReference type="ARBA" id="ARBA00023077"/>
    </source>
</evidence>
<keyword evidence="10 11" id="KW-0998">Cell outer membrane</keyword>
<evidence type="ECO:0000256" key="2">
    <source>
        <dbReference type="ARBA" id="ARBA00022448"/>
    </source>
</evidence>
<dbReference type="PROSITE" id="PS52016">
    <property type="entry name" value="TONB_DEPENDENT_REC_3"/>
    <property type="match status" value="1"/>
</dbReference>
<evidence type="ECO:0000256" key="5">
    <source>
        <dbReference type="ARBA" id="ARBA00022692"/>
    </source>
</evidence>
<comment type="similarity">
    <text evidence="11 12">Belongs to the TonB-dependent receptor family.</text>
</comment>
<dbReference type="InterPro" id="IPR039426">
    <property type="entry name" value="TonB-dep_rcpt-like"/>
</dbReference>
<protein>
    <submittedName>
        <fullName evidence="15">Putative TonB-dependent receptor</fullName>
    </submittedName>
</protein>
<keyword evidence="5 11" id="KW-0812">Transmembrane</keyword>
<comment type="subcellular location">
    <subcellularLocation>
        <location evidence="1 11">Cell outer membrane</location>
        <topology evidence="1 11">Multi-pass membrane protein</topology>
    </subcellularLocation>
</comment>
<keyword evidence="4" id="KW-0410">Iron transport</keyword>
<proteinExistence type="inferred from homology"/>
<dbReference type="Gene3D" id="2.40.170.20">
    <property type="entry name" value="TonB-dependent receptor, beta-barrel domain"/>
    <property type="match status" value="3"/>
</dbReference>
<keyword evidence="9 11" id="KW-0472">Membrane</keyword>
<reference evidence="15 16" key="1">
    <citation type="submission" date="2015-04" db="EMBL/GenBank/DDBJ databases">
        <title>Whole genome shotgun sequence of Sphingomonas changbaiensis NBRC 104936.</title>
        <authorList>
            <person name="Katano-Makiyama Y."/>
            <person name="Hosoyama A."/>
            <person name="Hashimoto M."/>
            <person name="Noguchi M."/>
            <person name="Tsuchikane K."/>
            <person name="Ohji S."/>
            <person name="Yamazoe A."/>
            <person name="Ichikawa N."/>
            <person name="Kimura A."/>
            <person name="Fujita N."/>
        </authorList>
    </citation>
    <scope>NUCLEOTIDE SEQUENCE [LARGE SCALE GENOMIC DNA]</scope>
    <source>
        <strain evidence="15 16">NBRC 104936</strain>
    </source>
</reference>
<dbReference type="AlphaFoldDB" id="A0A0E9MN83"/>
<evidence type="ECO:0000259" key="13">
    <source>
        <dbReference type="Pfam" id="PF00593"/>
    </source>
</evidence>
<keyword evidence="3 11" id="KW-1134">Transmembrane beta strand</keyword>
<keyword evidence="15" id="KW-0675">Receptor</keyword>
<dbReference type="SUPFAM" id="SSF56935">
    <property type="entry name" value="Porins"/>
    <property type="match status" value="1"/>
</dbReference>
<dbReference type="GO" id="GO:0006826">
    <property type="term" value="P:iron ion transport"/>
    <property type="evidence" value="ECO:0007669"/>
    <property type="project" value="UniProtKB-KW"/>
</dbReference>
<keyword evidence="2 11" id="KW-0813">Transport</keyword>
<dbReference type="Proteomes" id="UP000033202">
    <property type="component" value="Unassembled WGS sequence"/>
</dbReference>
<dbReference type="Pfam" id="PF07715">
    <property type="entry name" value="Plug"/>
    <property type="match status" value="1"/>
</dbReference>
<keyword evidence="6" id="KW-0408">Iron</keyword>
<name>A0A0E9MN83_9SPHN</name>